<sequence>MQPTVATGAPARRAPNFHVIERKPPRPAAILLAIVMAAAVASAVAYGLNHSKAARLADGSPSATRDPDSKPGATPHTAEDDKDDDPSQVDTIVLGDAADAPVPARRSDHVSPVHATIIVHLPRFGAQSGLIPDTPSGRLLYGWLAAFNQGVDTALEKAVPNVAPVDSAVAQMVLRAQTGGFNLLSAREVQPGLLVFRLRDQTPDGNEVLGTLYVRPNSDPPEIASLSLRAVQKAKTPTAMAPVATHLSGK</sequence>
<dbReference type="Proteomes" id="UP000182409">
    <property type="component" value="Unassembled WGS sequence"/>
</dbReference>
<dbReference type="AlphaFoldDB" id="A0A1H4N134"/>
<evidence type="ECO:0000256" key="2">
    <source>
        <dbReference type="SAM" id="Phobius"/>
    </source>
</evidence>
<keyword evidence="2" id="KW-0472">Membrane</keyword>
<reference evidence="3 4" key="1">
    <citation type="submission" date="2016-10" db="EMBL/GenBank/DDBJ databases">
        <authorList>
            <person name="de Groot N.N."/>
        </authorList>
    </citation>
    <scope>NUCLEOTIDE SEQUENCE [LARGE SCALE GENOMIC DNA]</scope>
    <source>
        <strain evidence="3 4">AB35.6</strain>
    </source>
</reference>
<proteinExistence type="predicted"/>
<evidence type="ECO:0000313" key="4">
    <source>
        <dbReference type="Proteomes" id="UP000182409"/>
    </source>
</evidence>
<gene>
    <name evidence="3" type="ORF">SAMN05443244_2101</name>
</gene>
<feature type="region of interest" description="Disordered" evidence="1">
    <location>
        <begin position="55"/>
        <end position="89"/>
    </location>
</feature>
<organism evidence="3 4">
    <name type="scientific">Terriglobus roseus</name>
    <dbReference type="NCBI Taxonomy" id="392734"/>
    <lineage>
        <taxon>Bacteria</taxon>
        <taxon>Pseudomonadati</taxon>
        <taxon>Acidobacteriota</taxon>
        <taxon>Terriglobia</taxon>
        <taxon>Terriglobales</taxon>
        <taxon>Acidobacteriaceae</taxon>
        <taxon>Terriglobus</taxon>
    </lineage>
</organism>
<protein>
    <submittedName>
        <fullName evidence="3">Uncharacterized protein</fullName>
    </submittedName>
</protein>
<evidence type="ECO:0000256" key="1">
    <source>
        <dbReference type="SAM" id="MobiDB-lite"/>
    </source>
</evidence>
<name>A0A1H4N134_9BACT</name>
<keyword evidence="2" id="KW-1133">Transmembrane helix</keyword>
<keyword evidence="2" id="KW-0812">Transmembrane</keyword>
<accession>A0A1H4N134</accession>
<feature type="transmembrane region" description="Helical" evidence="2">
    <location>
        <begin position="28"/>
        <end position="48"/>
    </location>
</feature>
<evidence type="ECO:0000313" key="3">
    <source>
        <dbReference type="EMBL" id="SEB88797.1"/>
    </source>
</evidence>
<dbReference type="RefSeq" id="WP_074653857.1">
    <property type="nucleotide sequence ID" value="NZ_FNSD01000001.1"/>
</dbReference>
<dbReference type="OrthoDB" id="114811at2"/>
<dbReference type="EMBL" id="FNSD01000001">
    <property type="protein sequence ID" value="SEB88797.1"/>
    <property type="molecule type" value="Genomic_DNA"/>
</dbReference>